<proteinExistence type="predicted"/>
<sequence length="484" mass="54612">MSAFLGWGAIFGGVGLGYVINKEIKKRARIGRLDILNFTPFSILSEYLNCDDLIELAKINRYFKKEVFNKAKTVCEIYDVQDQADLMGIFKDVKMSMKLNSKIKNDEIKMLVNVVSLDTRECTWIRDDGLEHLTNLRSLRFGHWNQISDFTVFRLTQLTSLSFSNEIITDDGLDNLTFLKALKFNNNENRITDRGLMKLVNLVSLNMKFGLISDQALMCLTKLTSLRIYLNDRITDRGVGMLRGLKVLSVGARIFTPPMLNVTDAGIIGLNLTELDISNNKCITDAAVGTFRNLTSLNIQSNNKITDDAVSVLTNLRSLNLGLNNLISNDAVKCLVNLTSLNLFGNRRISSLKGLVKLQRLNLEFNDMIWGRDLMSVLNLTDLNLNSTSFNVESYLKCLTKLCSLNVRNYKSIEDATLGKLTNLTRLTCRGNCLLTKAAILRLPKLKVLCLASHAKFEEAYSVRKLRGRKDDVIPTWESEHPVK</sequence>
<dbReference type="InterPro" id="IPR001611">
    <property type="entry name" value="Leu-rich_rpt"/>
</dbReference>
<evidence type="ECO:0008006" key="2">
    <source>
        <dbReference type="Google" id="ProtNLM"/>
    </source>
</evidence>
<dbReference type="PROSITE" id="PS51450">
    <property type="entry name" value="LRR"/>
    <property type="match status" value="1"/>
</dbReference>
<dbReference type="Pfam" id="PF13516">
    <property type="entry name" value="LRR_6"/>
    <property type="match status" value="4"/>
</dbReference>
<dbReference type="PANTHER" id="PTHR13318">
    <property type="entry name" value="PARTNER OF PAIRED, ISOFORM B-RELATED"/>
    <property type="match status" value="1"/>
</dbReference>
<protein>
    <recommendedName>
        <fullName evidence="2">Leucine-rich repeat protein</fullName>
    </recommendedName>
</protein>
<organism evidence="1">
    <name type="scientific">Harvfovirus sp</name>
    <dbReference type="NCBI Taxonomy" id="2487768"/>
    <lineage>
        <taxon>Viruses</taxon>
        <taxon>Varidnaviria</taxon>
        <taxon>Bamfordvirae</taxon>
        <taxon>Nucleocytoviricota</taxon>
        <taxon>Megaviricetes</taxon>
        <taxon>Imitervirales</taxon>
        <taxon>Mimiviridae</taxon>
        <taxon>Klosneuvirinae</taxon>
    </lineage>
</organism>
<dbReference type="SMART" id="SM00367">
    <property type="entry name" value="LRR_CC"/>
    <property type="match status" value="7"/>
</dbReference>
<dbReference type="InterPro" id="IPR032675">
    <property type="entry name" value="LRR_dom_sf"/>
</dbReference>
<dbReference type="EMBL" id="MK072298">
    <property type="protein sequence ID" value="AYV81729.1"/>
    <property type="molecule type" value="Genomic_DNA"/>
</dbReference>
<dbReference type="GO" id="GO:0031146">
    <property type="term" value="P:SCF-dependent proteasomal ubiquitin-dependent protein catabolic process"/>
    <property type="evidence" value="ECO:0007669"/>
    <property type="project" value="TreeGrafter"/>
</dbReference>
<evidence type="ECO:0000313" key="1">
    <source>
        <dbReference type="EMBL" id="AYV81729.1"/>
    </source>
</evidence>
<dbReference type="PANTHER" id="PTHR13318:SF190">
    <property type="entry name" value="PARTNER OF PAIRED, ISOFORM B"/>
    <property type="match status" value="1"/>
</dbReference>
<dbReference type="SUPFAM" id="SSF52058">
    <property type="entry name" value="L domain-like"/>
    <property type="match status" value="1"/>
</dbReference>
<gene>
    <name evidence="1" type="ORF">Harvfovirus56_6</name>
</gene>
<reference evidence="1" key="1">
    <citation type="submission" date="2018-10" db="EMBL/GenBank/DDBJ databases">
        <title>Hidden diversity of soil giant viruses.</title>
        <authorList>
            <person name="Schulz F."/>
            <person name="Alteio L."/>
            <person name="Goudeau D."/>
            <person name="Ryan E.M."/>
            <person name="Malmstrom R.R."/>
            <person name="Blanchard J."/>
            <person name="Woyke T."/>
        </authorList>
    </citation>
    <scope>NUCLEOTIDE SEQUENCE</scope>
    <source>
        <strain evidence="1">HAV1</strain>
    </source>
</reference>
<accession>A0A3G5A8N6</accession>
<dbReference type="GO" id="GO:0019005">
    <property type="term" value="C:SCF ubiquitin ligase complex"/>
    <property type="evidence" value="ECO:0007669"/>
    <property type="project" value="TreeGrafter"/>
</dbReference>
<dbReference type="InterPro" id="IPR006553">
    <property type="entry name" value="Leu-rich_rpt_Cys-con_subtyp"/>
</dbReference>
<name>A0A3G5A8N6_9VIRU</name>
<dbReference type="Gene3D" id="3.80.10.10">
    <property type="entry name" value="Ribonuclease Inhibitor"/>
    <property type="match status" value="3"/>
</dbReference>